<evidence type="ECO:0000313" key="2">
    <source>
        <dbReference type="Proteomes" id="UP000032670"/>
    </source>
</evidence>
<dbReference type="EMBL" id="BAMX01000014">
    <property type="protein sequence ID" value="GAN65982.1"/>
    <property type="molecule type" value="Genomic_DNA"/>
</dbReference>
<comment type="caution">
    <text evidence="1">The sequence shown here is derived from an EMBL/GenBank/DDBJ whole genome shotgun (WGS) entry which is preliminary data.</text>
</comment>
<evidence type="ECO:0000313" key="1">
    <source>
        <dbReference type="EMBL" id="GAN65982.1"/>
    </source>
</evidence>
<sequence>MHKYDSEILKGALKKDDVWPAAAGGVTSSPPEDSEKKLSGFVNAIQGGSPIIPTPSSSPLKTFLKHTAL</sequence>
<keyword evidence="2" id="KW-1185">Reference proteome</keyword>
<dbReference type="AlphaFoldDB" id="A0A0D6NIT3"/>
<dbReference type="Proteomes" id="UP000032670">
    <property type="component" value="Unassembled WGS sequence"/>
</dbReference>
<reference evidence="1 2" key="1">
    <citation type="submission" date="2012-11" db="EMBL/GenBank/DDBJ databases">
        <title>Whole genome sequence of Acetobacter orientalis 21F-2.</title>
        <authorList>
            <person name="Azuma Y."/>
            <person name="Higashiura N."/>
            <person name="Hirakawa H."/>
            <person name="Matsushita K."/>
        </authorList>
    </citation>
    <scope>NUCLEOTIDE SEQUENCE [LARGE SCALE GENOMIC DNA]</scope>
    <source>
        <strain evidence="1 2">21F-2</strain>
    </source>
</reference>
<organism evidence="1 2">
    <name type="scientific">Acetobacter orientalis</name>
    <dbReference type="NCBI Taxonomy" id="146474"/>
    <lineage>
        <taxon>Bacteria</taxon>
        <taxon>Pseudomonadati</taxon>
        <taxon>Pseudomonadota</taxon>
        <taxon>Alphaproteobacteria</taxon>
        <taxon>Acetobacterales</taxon>
        <taxon>Acetobacteraceae</taxon>
        <taxon>Acetobacter</taxon>
    </lineage>
</organism>
<protein>
    <submittedName>
        <fullName evidence="1">Uncharacterized protein</fullName>
    </submittedName>
</protein>
<name>A0A0D6NIT3_9PROT</name>
<accession>A0A0D6NIT3</accession>
<proteinExistence type="predicted"/>
<gene>
    <name evidence="1" type="ORF">Abor_014_147</name>
</gene>